<accession>A0ABU2MFE4</accession>
<keyword evidence="4" id="KW-1185">Reference proteome</keyword>
<evidence type="ECO:0000313" key="3">
    <source>
        <dbReference type="EMBL" id="MDT0331318.1"/>
    </source>
</evidence>
<feature type="region of interest" description="Disordered" evidence="2">
    <location>
        <begin position="35"/>
        <end position="75"/>
    </location>
</feature>
<evidence type="ECO:0000256" key="2">
    <source>
        <dbReference type="SAM" id="MobiDB-lite"/>
    </source>
</evidence>
<organism evidence="3 4">
    <name type="scientific">Nocardiopsis lambiniae</name>
    <dbReference type="NCBI Taxonomy" id="3075539"/>
    <lineage>
        <taxon>Bacteria</taxon>
        <taxon>Bacillati</taxon>
        <taxon>Actinomycetota</taxon>
        <taxon>Actinomycetes</taxon>
        <taxon>Streptosporangiales</taxon>
        <taxon>Nocardiopsidaceae</taxon>
        <taxon>Nocardiopsis</taxon>
    </lineage>
</organism>
<dbReference type="SUPFAM" id="SSF143011">
    <property type="entry name" value="RelE-like"/>
    <property type="match status" value="1"/>
</dbReference>
<dbReference type="InterPro" id="IPR009614">
    <property type="entry name" value="YoeB_toxin"/>
</dbReference>
<dbReference type="Proteomes" id="UP001183390">
    <property type="component" value="Unassembled WGS sequence"/>
</dbReference>
<evidence type="ECO:0000256" key="1">
    <source>
        <dbReference type="ARBA" id="ARBA00050056"/>
    </source>
</evidence>
<dbReference type="InterPro" id="IPR035093">
    <property type="entry name" value="RelE/ParE_toxin_dom_sf"/>
</dbReference>
<sequence>MQPRVTGETCSPVRPSVTCSMGLPFSSAWRPCRTLDRRSVRGKGPPSPRTDAPTPFGVGGPEPLKGDPSGYRSRRFTREQRVVHRVTEDEARIVQARYHYG</sequence>
<dbReference type="EMBL" id="JAVREP010000021">
    <property type="protein sequence ID" value="MDT0331318.1"/>
    <property type="molecule type" value="Genomic_DNA"/>
</dbReference>
<comment type="caution">
    <text evidence="3">The sequence shown here is derived from an EMBL/GenBank/DDBJ whole genome shotgun (WGS) entry which is preliminary data.</text>
</comment>
<proteinExistence type="predicted"/>
<name>A0ABU2MFE4_9ACTN</name>
<dbReference type="RefSeq" id="WP_311513845.1">
    <property type="nucleotide sequence ID" value="NZ_JAVREP010000021.1"/>
</dbReference>
<evidence type="ECO:0000313" key="4">
    <source>
        <dbReference type="Proteomes" id="UP001183390"/>
    </source>
</evidence>
<dbReference type="Pfam" id="PF06769">
    <property type="entry name" value="YoeB_toxin"/>
    <property type="match status" value="1"/>
</dbReference>
<reference evidence="4" key="1">
    <citation type="submission" date="2023-07" db="EMBL/GenBank/DDBJ databases">
        <title>30 novel species of actinomycetes from the DSMZ collection.</title>
        <authorList>
            <person name="Nouioui I."/>
        </authorList>
    </citation>
    <scope>NUCLEOTIDE SEQUENCE [LARGE SCALE GENOMIC DNA]</scope>
    <source>
        <strain evidence="4">DSM 44743</strain>
    </source>
</reference>
<dbReference type="Gene3D" id="3.30.2310.20">
    <property type="entry name" value="RelE-like"/>
    <property type="match status" value="1"/>
</dbReference>
<gene>
    <name evidence="3" type="ORF">RM479_23125</name>
</gene>
<protein>
    <recommendedName>
        <fullName evidence="1">Endoribonuclease YoeB</fullName>
    </recommendedName>
</protein>